<dbReference type="PIRSF" id="PIRSF033490">
    <property type="entry name" value="MazF"/>
    <property type="match status" value="1"/>
</dbReference>
<dbReference type="EMBL" id="BLAN01000086">
    <property type="protein sequence ID" value="GET08800.1"/>
    <property type="molecule type" value="Genomic_DNA"/>
</dbReference>
<evidence type="ECO:0000313" key="4">
    <source>
        <dbReference type="EMBL" id="GET08800.1"/>
    </source>
</evidence>
<dbReference type="RefSeq" id="WP_172586180.1">
    <property type="nucleotide sequence ID" value="NZ_BLAN01000086.1"/>
</dbReference>
<evidence type="ECO:0000256" key="1">
    <source>
        <dbReference type="ARBA" id="ARBA00007521"/>
    </source>
</evidence>
<dbReference type="SUPFAM" id="SSF50118">
    <property type="entry name" value="Cell growth inhibitor/plasmid maintenance toxic component"/>
    <property type="match status" value="1"/>
</dbReference>
<proteinExistence type="inferred from homology"/>
<dbReference type="Pfam" id="PF02452">
    <property type="entry name" value="PemK_toxin"/>
    <property type="match status" value="1"/>
</dbReference>
<evidence type="ECO:0000256" key="3">
    <source>
        <dbReference type="PIRNR" id="PIRNR033490"/>
    </source>
</evidence>
<dbReference type="InterPro" id="IPR011067">
    <property type="entry name" value="Plasmid_toxin/cell-grow_inhib"/>
</dbReference>
<dbReference type="GO" id="GO:0004521">
    <property type="term" value="F:RNA endonuclease activity"/>
    <property type="evidence" value="ECO:0007669"/>
    <property type="project" value="TreeGrafter"/>
</dbReference>
<dbReference type="Proteomes" id="UP000494178">
    <property type="component" value="Unassembled WGS sequence"/>
</dbReference>
<keyword evidence="3" id="KW-0255">Endonuclease</keyword>
<sequence length="110" mass="12706">MVLYAKQGQIGWMNLNPTVGHEQGKRRPVLIVSNNYFNQKNGGMVKIVPVTSNEKEFPLHIKLPDNLPIEGKALLEHERSVDIVSRKFELICEVPNDYMKKIVHFMKLTY</sequence>
<protein>
    <recommendedName>
        <fullName evidence="3">mRNA interferase</fullName>
        <ecNumber evidence="3">3.1.-.-</ecNumber>
    </recommendedName>
</protein>
<comment type="caution">
    <text evidence="4">The sequence shown here is derived from an EMBL/GenBank/DDBJ whole genome shotgun (WGS) entry which is preliminary data.</text>
</comment>
<dbReference type="GO" id="GO:0016787">
    <property type="term" value="F:hydrolase activity"/>
    <property type="evidence" value="ECO:0007669"/>
    <property type="project" value="UniProtKB-KW"/>
</dbReference>
<dbReference type="GO" id="GO:0016075">
    <property type="term" value="P:rRNA catabolic process"/>
    <property type="evidence" value="ECO:0007669"/>
    <property type="project" value="TreeGrafter"/>
</dbReference>
<comment type="similarity">
    <text evidence="1 3">Belongs to the PemK/MazF family.</text>
</comment>
<keyword evidence="3" id="KW-0540">Nuclease</keyword>
<reference evidence="4" key="1">
    <citation type="submission" date="2019-10" db="EMBL/GenBank/DDBJ databases">
        <title>Lactobacillus agilis SY111 Whole Genome Sequencing Project.</title>
        <authorList>
            <person name="Suzuki S."/>
            <person name="Endo A."/>
            <person name="Maeno S."/>
            <person name="Shiwa Y."/>
            <person name="Matsutani M."/>
            <person name="Kajikawa A."/>
        </authorList>
    </citation>
    <scope>NUCLEOTIDE SEQUENCE</scope>
    <source>
        <strain evidence="4">SY111</strain>
    </source>
</reference>
<dbReference type="PANTHER" id="PTHR33988">
    <property type="entry name" value="ENDORIBONUCLEASE MAZF-RELATED"/>
    <property type="match status" value="1"/>
</dbReference>
<keyword evidence="2" id="KW-1277">Toxin-antitoxin system</keyword>
<organism evidence="4">
    <name type="scientific">Ligilactobacillus agilis</name>
    <dbReference type="NCBI Taxonomy" id="1601"/>
    <lineage>
        <taxon>Bacteria</taxon>
        <taxon>Bacillati</taxon>
        <taxon>Bacillota</taxon>
        <taxon>Bacilli</taxon>
        <taxon>Lactobacillales</taxon>
        <taxon>Lactobacillaceae</taxon>
        <taxon>Ligilactobacillus</taxon>
    </lineage>
</organism>
<evidence type="ECO:0000256" key="2">
    <source>
        <dbReference type="ARBA" id="ARBA00022649"/>
    </source>
</evidence>
<accession>A0A6F9XUI3</accession>
<keyword evidence="3" id="KW-0378">Hydrolase</keyword>
<comment type="function">
    <text evidence="3">Toxic component of a type II toxin-antitoxin (TA) system.</text>
</comment>
<dbReference type="GO" id="GO:0003677">
    <property type="term" value="F:DNA binding"/>
    <property type="evidence" value="ECO:0007669"/>
    <property type="project" value="InterPro"/>
</dbReference>
<dbReference type="EC" id="3.1.-.-" evidence="3"/>
<dbReference type="Gene3D" id="2.30.30.110">
    <property type="match status" value="1"/>
</dbReference>
<dbReference type="GO" id="GO:0006402">
    <property type="term" value="P:mRNA catabolic process"/>
    <property type="evidence" value="ECO:0007669"/>
    <property type="project" value="TreeGrafter"/>
</dbReference>
<gene>
    <name evidence="4" type="primary">mazF_2</name>
    <name evidence="4" type="ORF">SY111_14240</name>
</gene>
<name>A0A6F9XUI3_9LACO</name>
<dbReference type="InterPro" id="IPR003477">
    <property type="entry name" value="PemK-like"/>
</dbReference>
<dbReference type="AlphaFoldDB" id="A0A6F9XUI3"/>